<name>A0A0G4L870_VERLO</name>
<evidence type="ECO:0000256" key="1">
    <source>
        <dbReference type="SAM" id="Coils"/>
    </source>
</evidence>
<dbReference type="EMBL" id="CVQI01008779">
    <property type="protein sequence ID" value="CRK18228.1"/>
    <property type="molecule type" value="Genomic_DNA"/>
</dbReference>
<accession>A0A0G4L870</accession>
<proteinExistence type="predicted"/>
<evidence type="ECO:0000313" key="4">
    <source>
        <dbReference type="Proteomes" id="UP000045706"/>
    </source>
</evidence>
<feature type="region of interest" description="Disordered" evidence="2">
    <location>
        <begin position="148"/>
        <end position="172"/>
    </location>
</feature>
<evidence type="ECO:0000256" key="2">
    <source>
        <dbReference type="SAM" id="MobiDB-lite"/>
    </source>
</evidence>
<organism evidence="3 4">
    <name type="scientific">Verticillium longisporum</name>
    <name type="common">Verticillium dahliae var. longisporum</name>
    <dbReference type="NCBI Taxonomy" id="100787"/>
    <lineage>
        <taxon>Eukaryota</taxon>
        <taxon>Fungi</taxon>
        <taxon>Dikarya</taxon>
        <taxon>Ascomycota</taxon>
        <taxon>Pezizomycotina</taxon>
        <taxon>Sordariomycetes</taxon>
        <taxon>Hypocreomycetidae</taxon>
        <taxon>Glomerellales</taxon>
        <taxon>Plectosphaerellaceae</taxon>
        <taxon>Verticillium</taxon>
    </lineage>
</organism>
<dbReference type="AlphaFoldDB" id="A0A0G4L870"/>
<sequence>MSASSSAAAFAAVAHDYVRCQEKLQQSAADLDGKKQRQKDLEQSAVRLKSEISHLEEDVQRVRAQRDKELKRGGKAQGLEDLVKKHSNELVRLATVMDLKQSSLNEEAEKKVAVETTVTELEAALQEKTKAYEAIKAKYDAAKDEVEAQGREADSKEELLQTLQTGVASKQR</sequence>
<gene>
    <name evidence="3" type="ORF">BN1723_011544</name>
</gene>
<feature type="compositionally biased region" description="Basic and acidic residues" evidence="2">
    <location>
        <begin position="148"/>
        <end position="159"/>
    </location>
</feature>
<protein>
    <submittedName>
        <fullName evidence="3">Uncharacterized protein</fullName>
    </submittedName>
</protein>
<keyword evidence="1" id="KW-0175">Coiled coil</keyword>
<evidence type="ECO:0000313" key="3">
    <source>
        <dbReference type="EMBL" id="CRK18228.1"/>
    </source>
</evidence>
<feature type="coiled-coil region" evidence="1">
    <location>
        <begin position="31"/>
        <end position="72"/>
    </location>
</feature>
<reference evidence="4" key="1">
    <citation type="submission" date="2015-05" db="EMBL/GenBank/DDBJ databases">
        <authorList>
            <person name="Fogelqvist Johan"/>
        </authorList>
    </citation>
    <scope>NUCLEOTIDE SEQUENCE [LARGE SCALE GENOMIC DNA]</scope>
</reference>
<feature type="compositionally biased region" description="Polar residues" evidence="2">
    <location>
        <begin position="161"/>
        <end position="172"/>
    </location>
</feature>
<dbReference type="Proteomes" id="UP000045706">
    <property type="component" value="Unassembled WGS sequence"/>
</dbReference>